<feature type="compositionally biased region" description="Low complexity" evidence="1">
    <location>
        <begin position="187"/>
        <end position="204"/>
    </location>
</feature>
<evidence type="ECO:0000313" key="2">
    <source>
        <dbReference type="EMBL" id="CAK0829056.1"/>
    </source>
</evidence>
<organism evidence="2 3">
    <name type="scientific">Prorocentrum cordatum</name>
    <dbReference type="NCBI Taxonomy" id="2364126"/>
    <lineage>
        <taxon>Eukaryota</taxon>
        <taxon>Sar</taxon>
        <taxon>Alveolata</taxon>
        <taxon>Dinophyceae</taxon>
        <taxon>Prorocentrales</taxon>
        <taxon>Prorocentraceae</taxon>
        <taxon>Prorocentrum</taxon>
    </lineage>
</organism>
<evidence type="ECO:0000256" key="1">
    <source>
        <dbReference type="SAM" id="MobiDB-lite"/>
    </source>
</evidence>
<dbReference type="Proteomes" id="UP001189429">
    <property type="component" value="Unassembled WGS sequence"/>
</dbReference>
<evidence type="ECO:0000313" key="3">
    <source>
        <dbReference type="Proteomes" id="UP001189429"/>
    </source>
</evidence>
<reference evidence="2" key="1">
    <citation type="submission" date="2023-10" db="EMBL/GenBank/DDBJ databases">
        <authorList>
            <person name="Chen Y."/>
            <person name="Shah S."/>
            <person name="Dougan E. K."/>
            <person name="Thang M."/>
            <person name="Chan C."/>
        </authorList>
    </citation>
    <scope>NUCLEOTIDE SEQUENCE [LARGE SCALE GENOMIC DNA]</scope>
</reference>
<sequence length="204" mass="21226">MRDRKRKDDEAETVVKANSKVFKDDVLKLGKELGVDNTMLVVLAEGAKKPKEARSAFEESSFENISTAFTSHVQDLAGKIQEGEPAKAARAQAVGAAKAALEEAAKHKADADAALDAAKAAEKAGAAALKAAEKAVTSWLADTKKLMDKYDAAVVQCDEFTAVLGAFETLKELEPPPPPAEEPPAEVPAAGEAAPAEEASAAAA</sequence>
<comment type="caution">
    <text evidence="2">The sequence shown here is derived from an EMBL/GenBank/DDBJ whole genome shotgun (WGS) entry which is preliminary data.</text>
</comment>
<dbReference type="EMBL" id="CAUYUJ010010324">
    <property type="protein sequence ID" value="CAK0829056.1"/>
    <property type="molecule type" value="Genomic_DNA"/>
</dbReference>
<accession>A0ABN9SCX1</accession>
<gene>
    <name evidence="2" type="ORF">PCOR1329_LOCUS28126</name>
</gene>
<feature type="region of interest" description="Disordered" evidence="1">
    <location>
        <begin position="171"/>
        <end position="204"/>
    </location>
</feature>
<name>A0ABN9SCX1_9DINO</name>
<proteinExistence type="predicted"/>
<protein>
    <submittedName>
        <fullName evidence="2">Uncharacterized protein</fullName>
    </submittedName>
</protein>
<keyword evidence="3" id="KW-1185">Reference proteome</keyword>
<feature type="compositionally biased region" description="Pro residues" evidence="1">
    <location>
        <begin position="175"/>
        <end position="186"/>
    </location>
</feature>